<accession>A0AAV7NLF9</accession>
<organism evidence="2 3">
    <name type="scientific">Pleurodeles waltl</name>
    <name type="common">Iberian ribbed newt</name>
    <dbReference type="NCBI Taxonomy" id="8319"/>
    <lineage>
        <taxon>Eukaryota</taxon>
        <taxon>Metazoa</taxon>
        <taxon>Chordata</taxon>
        <taxon>Craniata</taxon>
        <taxon>Vertebrata</taxon>
        <taxon>Euteleostomi</taxon>
        <taxon>Amphibia</taxon>
        <taxon>Batrachia</taxon>
        <taxon>Caudata</taxon>
        <taxon>Salamandroidea</taxon>
        <taxon>Salamandridae</taxon>
        <taxon>Pleurodelinae</taxon>
        <taxon>Pleurodeles</taxon>
    </lineage>
</organism>
<evidence type="ECO:0000256" key="1">
    <source>
        <dbReference type="SAM" id="SignalP"/>
    </source>
</evidence>
<protein>
    <submittedName>
        <fullName evidence="2">Uncharacterized protein</fullName>
    </submittedName>
</protein>
<reference evidence="2" key="1">
    <citation type="journal article" date="2022" name="bioRxiv">
        <title>Sequencing and chromosome-scale assembly of the giantPleurodeles waltlgenome.</title>
        <authorList>
            <person name="Brown T."/>
            <person name="Elewa A."/>
            <person name="Iarovenko S."/>
            <person name="Subramanian E."/>
            <person name="Araus A.J."/>
            <person name="Petzold A."/>
            <person name="Susuki M."/>
            <person name="Suzuki K.-i.T."/>
            <person name="Hayashi T."/>
            <person name="Toyoda A."/>
            <person name="Oliveira C."/>
            <person name="Osipova E."/>
            <person name="Leigh N.D."/>
            <person name="Simon A."/>
            <person name="Yun M.H."/>
        </authorList>
    </citation>
    <scope>NUCLEOTIDE SEQUENCE</scope>
    <source>
        <strain evidence="2">20211129_DDA</strain>
        <tissue evidence="2">Liver</tissue>
    </source>
</reference>
<keyword evidence="1" id="KW-0732">Signal</keyword>
<feature type="signal peptide" evidence="1">
    <location>
        <begin position="1"/>
        <end position="18"/>
    </location>
</feature>
<proteinExistence type="predicted"/>
<dbReference type="Proteomes" id="UP001066276">
    <property type="component" value="Chromosome 8"/>
</dbReference>
<feature type="chain" id="PRO_5043709230" evidence="1">
    <location>
        <begin position="19"/>
        <end position="87"/>
    </location>
</feature>
<name>A0AAV7NLF9_PLEWA</name>
<keyword evidence="3" id="KW-1185">Reference proteome</keyword>
<dbReference type="EMBL" id="JANPWB010000012">
    <property type="protein sequence ID" value="KAJ1113630.1"/>
    <property type="molecule type" value="Genomic_DNA"/>
</dbReference>
<gene>
    <name evidence="2" type="ORF">NDU88_001872</name>
</gene>
<sequence>MPFAKCSLLLIVWAGKDCEENTPTPSAYQLQWVSRIFPRISEKRFEAAAGWPEGGLGQVDAISAGCEFDPFADYLQQSTGASRPLSR</sequence>
<evidence type="ECO:0000313" key="3">
    <source>
        <dbReference type="Proteomes" id="UP001066276"/>
    </source>
</evidence>
<comment type="caution">
    <text evidence="2">The sequence shown here is derived from an EMBL/GenBank/DDBJ whole genome shotgun (WGS) entry which is preliminary data.</text>
</comment>
<evidence type="ECO:0000313" key="2">
    <source>
        <dbReference type="EMBL" id="KAJ1113630.1"/>
    </source>
</evidence>
<dbReference type="AlphaFoldDB" id="A0AAV7NLF9"/>